<keyword evidence="3" id="KW-1185">Reference proteome</keyword>
<dbReference type="PANTHER" id="PTHR31308">
    <property type="match status" value="1"/>
</dbReference>
<evidence type="ECO:0000313" key="2">
    <source>
        <dbReference type="EMBL" id="RUS13122.1"/>
    </source>
</evidence>
<protein>
    <recommendedName>
        <fullName evidence="4">Glycoside hydrolase superfamily</fullName>
    </recommendedName>
</protein>
<dbReference type="InterPro" id="IPR052066">
    <property type="entry name" value="Glycosphingolipid_Hydrolases"/>
</dbReference>
<organism evidence="2 3">
    <name type="scientific">Jimgerdemannia flammicorona</name>
    <dbReference type="NCBI Taxonomy" id="994334"/>
    <lineage>
        <taxon>Eukaryota</taxon>
        <taxon>Fungi</taxon>
        <taxon>Fungi incertae sedis</taxon>
        <taxon>Mucoromycota</taxon>
        <taxon>Mucoromycotina</taxon>
        <taxon>Endogonomycetes</taxon>
        <taxon>Endogonales</taxon>
        <taxon>Endogonaceae</taxon>
        <taxon>Jimgerdemannia</taxon>
    </lineage>
</organism>
<name>A0A433P6J8_9FUNG</name>
<reference evidence="2 3" key="1">
    <citation type="journal article" date="2018" name="New Phytol.">
        <title>Phylogenomics of Endogonaceae and evolution of mycorrhizas within Mucoromycota.</title>
        <authorList>
            <person name="Chang Y."/>
            <person name="Desiro A."/>
            <person name="Na H."/>
            <person name="Sandor L."/>
            <person name="Lipzen A."/>
            <person name="Clum A."/>
            <person name="Barry K."/>
            <person name="Grigoriev I.V."/>
            <person name="Martin F.M."/>
            <person name="Stajich J.E."/>
            <person name="Smith M.E."/>
            <person name="Bonito G."/>
            <person name="Spatafora J.W."/>
        </authorList>
    </citation>
    <scope>NUCLEOTIDE SEQUENCE [LARGE SCALE GENOMIC DNA]</scope>
    <source>
        <strain evidence="2 3">AD002</strain>
    </source>
</reference>
<dbReference type="PANTHER" id="PTHR31308:SF5">
    <property type="entry name" value="ERGOSTERYL-BETA-GLUCOSIDASE"/>
    <property type="match status" value="1"/>
</dbReference>
<dbReference type="EMBL" id="RBNJ01030961">
    <property type="protein sequence ID" value="RUS13122.1"/>
    <property type="molecule type" value="Genomic_DNA"/>
</dbReference>
<accession>A0A433P6J8</accession>
<evidence type="ECO:0000256" key="1">
    <source>
        <dbReference type="SAM" id="MobiDB-lite"/>
    </source>
</evidence>
<sequence>MMRIRTAESTRLHTRGPSPQRCFLAALGGNVLAATYFGVAGAKRNYRGQIANIVRSGLRNMGPPDKPCVVGECGIPMDINERRAFETGDYTHHSRFLDAVMSALEGNLINFTSPRGCWGKEEISGLMLMMGHPSCVFIIVRLWNYNPANDNHYGDHWNGEDFSIYSPSGAQRSSASLRHRLNRSPGDDETATTSLDARSDIDSVPARKNSGKQKVGAIDIGTAGKNIQRRRGKEGNLHQYHGEGVEASSAALQTPITPFDLNVTHFEDQEVFDPEHALHVGGRVLDAVL</sequence>
<dbReference type="AlphaFoldDB" id="A0A433P6J8"/>
<feature type="region of interest" description="Disordered" evidence="1">
    <location>
        <begin position="173"/>
        <end position="214"/>
    </location>
</feature>
<evidence type="ECO:0008006" key="4">
    <source>
        <dbReference type="Google" id="ProtNLM"/>
    </source>
</evidence>
<dbReference type="Proteomes" id="UP000274822">
    <property type="component" value="Unassembled WGS sequence"/>
</dbReference>
<gene>
    <name evidence="2" type="ORF">BC938DRAFT_478099</name>
</gene>
<dbReference type="GO" id="GO:0050295">
    <property type="term" value="F:steryl-beta-glucosidase activity"/>
    <property type="evidence" value="ECO:0007669"/>
    <property type="project" value="TreeGrafter"/>
</dbReference>
<feature type="non-terminal residue" evidence="2">
    <location>
        <position position="289"/>
    </location>
</feature>
<evidence type="ECO:0000313" key="3">
    <source>
        <dbReference type="Proteomes" id="UP000274822"/>
    </source>
</evidence>
<dbReference type="GO" id="GO:1904462">
    <property type="term" value="P:ergosteryl 3-beta-D-glucoside catabolic process"/>
    <property type="evidence" value="ECO:0007669"/>
    <property type="project" value="TreeGrafter"/>
</dbReference>
<comment type="caution">
    <text evidence="2">The sequence shown here is derived from an EMBL/GenBank/DDBJ whole genome shotgun (WGS) entry which is preliminary data.</text>
</comment>
<proteinExistence type="predicted"/>